<feature type="compositionally biased region" description="Basic residues" evidence="1">
    <location>
        <begin position="1"/>
        <end position="12"/>
    </location>
</feature>
<gene>
    <name evidence="2" type="ORF">Aph01nite_43570</name>
</gene>
<dbReference type="Proteomes" id="UP000640052">
    <property type="component" value="Unassembled WGS sequence"/>
</dbReference>
<comment type="caution">
    <text evidence="2">The sequence shown here is derived from an EMBL/GenBank/DDBJ whole genome shotgun (WGS) entry which is preliminary data.</text>
</comment>
<keyword evidence="3" id="KW-1185">Reference proteome</keyword>
<dbReference type="EMBL" id="BOOA01000035">
    <property type="protein sequence ID" value="GIH26047.1"/>
    <property type="molecule type" value="Genomic_DNA"/>
</dbReference>
<sequence length="65" mass="7106">MARRKGRARKPKLGSGKRFAALSRSLKARGARNPKALAAAIGRKKYGAKKMAAMSAAGRRRARRR</sequence>
<protein>
    <submittedName>
        <fullName evidence="2">Uncharacterized protein</fullName>
    </submittedName>
</protein>
<organism evidence="2 3">
    <name type="scientific">Acrocarpospora phusangensis</name>
    <dbReference type="NCBI Taxonomy" id="1070424"/>
    <lineage>
        <taxon>Bacteria</taxon>
        <taxon>Bacillati</taxon>
        <taxon>Actinomycetota</taxon>
        <taxon>Actinomycetes</taxon>
        <taxon>Streptosporangiales</taxon>
        <taxon>Streptosporangiaceae</taxon>
        <taxon>Acrocarpospora</taxon>
    </lineage>
</organism>
<evidence type="ECO:0000256" key="1">
    <source>
        <dbReference type="SAM" id="MobiDB-lite"/>
    </source>
</evidence>
<dbReference type="AlphaFoldDB" id="A0A919QBU6"/>
<evidence type="ECO:0000313" key="3">
    <source>
        <dbReference type="Proteomes" id="UP000640052"/>
    </source>
</evidence>
<feature type="region of interest" description="Disordered" evidence="1">
    <location>
        <begin position="1"/>
        <end position="20"/>
    </location>
</feature>
<reference evidence="2" key="1">
    <citation type="submission" date="2021-01" db="EMBL/GenBank/DDBJ databases">
        <title>Whole genome shotgun sequence of Acrocarpospora phusangensis NBRC 108782.</title>
        <authorList>
            <person name="Komaki H."/>
            <person name="Tamura T."/>
        </authorList>
    </citation>
    <scope>NUCLEOTIDE SEQUENCE</scope>
    <source>
        <strain evidence="2">NBRC 108782</strain>
    </source>
</reference>
<name>A0A919QBU6_9ACTN</name>
<evidence type="ECO:0000313" key="2">
    <source>
        <dbReference type="EMBL" id="GIH26047.1"/>
    </source>
</evidence>
<accession>A0A919QBU6</accession>
<proteinExistence type="predicted"/>